<evidence type="ECO:0000256" key="7">
    <source>
        <dbReference type="ARBA" id="ARBA00022840"/>
    </source>
</evidence>
<keyword evidence="6 15" id="KW-0547">Nucleotide-binding</keyword>
<evidence type="ECO:0000256" key="18">
    <source>
        <dbReference type="SAM" id="MobiDB-lite"/>
    </source>
</evidence>
<dbReference type="NCBIfam" id="TIGR01494">
    <property type="entry name" value="ATPase_P-type"/>
    <property type="match status" value="1"/>
</dbReference>
<sequence>MESFRGNQLDSREELHEHHHLKHHSEDHQQLDSRDFAADLLAGLDTNNEQLNRNIDSSSSSSNSNYHTFGPSPSPPPVSALSLESSGDITSLSPLRLTAPSRAARIANTIAPMSSSESGPSNIAAISSAAHKNRKRNLRFAFPAGFRNEDEPFKRFYNIYFLLGALSVLYGSAALSPLSQIAPLVAVLFFAALKDLIEDYARLRSDNEANSKNVTVVRDGIQTEIKAQDLMKGDLILIKKNEKLSIDAIILASSLEDGTCFVETAELDGETNIKRKSAISALTHYNSFEDIIRVNVHIQCEQPNENLLSFEGRAKYIVSAGKARATRRKSFFEPEKHETDAARLADNIVDGPGVVPLNLNNLLLRGCVLRNTDFAWASVIYTGSDTKIIMNMNKPPQKESRLMKWLNWLVMGVFVYNGILLFGSTTLEYFDYKSVYENNKRWYLDGGNTDTMTKNFVSALFSYFGMYTYVIPISLFVMVEMDRYAQGFFMMKDLLMAVVRQPSPSAPPTEEAQMVFMKANNTNLNEDLATIEYIFSDKTGTLTRNEMKLSKWYLDGNTYHDMEDPGSFGRAFLLEKTPAKLKEQMRLFYRVIALCHTVIPSFNDVSQRMVYESQSPDETALVEAIANSKIFLTNRSKSNVTFTVPTPDGRQTQHVVEVLHTLEFDSTRKRMSVIARDTATGQLHLYCKGADNIILQRLDEDENVNSHDMLRNAIQALHDFSVVGLRTLCIAYRELDEDLYAHFRDEYEAAETALVDRDLRMAAACEKVEHGLTLLGCTAIEDRLQDDVPETIDFLLKAGIKLWLLTGDKQETAINIGQSSKLIQDGMQVIKLNSKAVPECGQTLDKIKIDMIANAGNKGFGYCLVIDGDSLGHVFSGKFEQKLVDVGVFCHSVICCRVSPLQKSQVVLMVKTILKKMTLAIGDGANDCPMIMSAHVGVGIMGREGTQAVRCSDFAFAEFRFLKRLLVVHGRWSYMRLASLIFYNFYKNLAFITPQFIFGFYSAWSGEMIYEEFFMTWFNLFYTSVPPLLLGIFEQDVSDEDAEKIPQLYFQCRAGAYWNSTAFLGMLIDSVYHSVVIFYGVYLMFGDEDIGTEGRTIGYWIMTFIFSNVSVAVVFAKLATVTHHWVWISWVMLFLSVVVFVLGAIIIEATGYGSVVGTYAESYSIPIFWLCLPVIVAICIVPSIAVKYARRQFWPSDADVVVEHSKYEPNVKAGPVGTEVEMVALDRQPFRASV</sequence>
<feature type="binding site" evidence="15">
    <location>
        <position position="539"/>
    </location>
    <ligand>
        <name>ATP</name>
        <dbReference type="ChEBI" id="CHEBI:30616"/>
    </ligand>
</feature>
<keyword evidence="9 17" id="KW-1278">Translocase</keyword>
<dbReference type="FunFam" id="3.40.50.1000:FF:000001">
    <property type="entry name" value="Phospholipid-transporting ATPase IC"/>
    <property type="match status" value="1"/>
</dbReference>
<evidence type="ECO:0000256" key="5">
    <source>
        <dbReference type="ARBA" id="ARBA00022723"/>
    </source>
</evidence>
<name>A0AAD5XJR1_9FUNG</name>
<feature type="binding site" evidence="15">
    <location>
        <position position="538"/>
    </location>
    <ligand>
        <name>ATP</name>
        <dbReference type="ChEBI" id="CHEBI:30616"/>
    </ligand>
</feature>
<dbReference type="GO" id="GO:0140326">
    <property type="term" value="F:ATPase-coupled intramembrane lipid transporter activity"/>
    <property type="evidence" value="ECO:0007669"/>
    <property type="project" value="UniProtKB-EC"/>
</dbReference>
<dbReference type="SUPFAM" id="SSF81660">
    <property type="entry name" value="Metal cation-transporting ATPase, ATP-binding domain N"/>
    <property type="match status" value="1"/>
</dbReference>
<dbReference type="SUPFAM" id="SSF81665">
    <property type="entry name" value="Calcium ATPase, transmembrane domain M"/>
    <property type="match status" value="1"/>
</dbReference>
<keyword evidence="22" id="KW-1185">Reference proteome</keyword>
<dbReference type="InterPro" id="IPR023299">
    <property type="entry name" value="ATPase_P-typ_cyto_dom_N"/>
</dbReference>
<feature type="binding site" evidence="15">
    <location>
        <position position="903"/>
    </location>
    <ligand>
        <name>ATP</name>
        <dbReference type="ChEBI" id="CHEBI:30616"/>
    </ligand>
</feature>
<feature type="active site" description="4-aspartylphosphate intermediate" evidence="14">
    <location>
        <position position="537"/>
    </location>
</feature>
<evidence type="ECO:0000256" key="10">
    <source>
        <dbReference type="ARBA" id="ARBA00022989"/>
    </source>
</evidence>
<gene>
    <name evidence="21" type="ORF">HK100_008369</name>
</gene>
<keyword evidence="7 15" id="KW-0067">ATP-binding</keyword>
<feature type="binding site" evidence="16">
    <location>
        <position position="927"/>
    </location>
    <ligand>
        <name>Mg(2+)</name>
        <dbReference type="ChEBI" id="CHEBI:18420"/>
    </ligand>
</feature>
<feature type="binding site" evidence="15">
    <location>
        <position position="806"/>
    </location>
    <ligand>
        <name>ATP</name>
        <dbReference type="ChEBI" id="CHEBI:30616"/>
    </ligand>
</feature>
<keyword evidence="10 17" id="KW-1133">Transmembrane helix</keyword>
<dbReference type="PANTHER" id="PTHR24092:SF218">
    <property type="entry name" value="PHOSPHOLIPID-TRANSPORTING ATPASE"/>
    <property type="match status" value="1"/>
</dbReference>
<dbReference type="InterPro" id="IPR023298">
    <property type="entry name" value="ATPase_P-typ_TM_dom_sf"/>
</dbReference>
<evidence type="ECO:0000256" key="13">
    <source>
        <dbReference type="ARBA" id="ARBA00049128"/>
    </source>
</evidence>
<feature type="compositionally biased region" description="Basic and acidic residues" evidence="18">
    <location>
        <begin position="24"/>
        <end position="33"/>
    </location>
</feature>
<feature type="domain" description="P-type ATPase C-terminal" evidence="20">
    <location>
        <begin position="949"/>
        <end position="1196"/>
    </location>
</feature>
<evidence type="ECO:0000256" key="14">
    <source>
        <dbReference type="PIRSR" id="PIRSR606539-1"/>
    </source>
</evidence>
<dbReference type="GO" id="GO:0005524">
    <property type="term" value="F:ATP binding"/>
    <property type="evidence" value="ECO:0007669"/>
    <property type="project" value="UniProtKB-UniRule"/>
</dbReference>
<dbReference type="GO" id="GO:0005886">
    <property type="term" value="C:plasma membrane"/>
    <property type="evidence" value="ECO:0007669"/>
    <property type="project" value="TreeGrafter"/>
</dbReference>
<accession>A0AAD5XJR1</accession>
<dbReference type="SUPFAM" id="SSF56784">
    <property type="entry name" value="HAD-like"/>
    <property type="match status" value="1"/>
</dbReference>
<dbReference type="InterPro" id="IPR001757">
    <property type="entry name" value="P_typ_ATPase"/>
</dbReference>
<evidence type="ECO:0000313" key="21">
    <source>
        <dbReference type="EMBL" id="KAJ3129879.1"/>
    </source>
</evidence>
<dbReference type="InterPro" id="IPR023214">
    <property type="entry name" value="HAD_sf"/>
</dbReference>
<feature type="region of interest" description="Disordered" evidence="18">
    <location>
        <begin position="1"/>
        <end position="33"/>
    </location>
</feature>
<feature type="binding site" evidence="16">
    <location>
        <position position="537"/>
    </location>
    <ligand>
        <name>Mg(2+)</name>
        <dbReference type="ChEBI" id="CHEBI:18420"/>
    </ligand>
</feature>
<evidence type="ECO:0000256" key="2">
    <source>
        <dbReference type="ARBA" id="ARBA00004308"/>
    </source>
</evidence>
<evidence type="ECO:0000256" key="12">
    <source>
        <dbReference type="ARBA" id="ARBA00034036"/>
    </source>
</evidence>
<dbReference type="GO" id="GO:0016887">
    <property type="term" value="F:ATP hydrolysis activity"/>
    <property type="evidence" value="ECO:0007669"/>
    <property type="project" value="InterPro"/>
</dbReference>
<feature type="binding site" evidence="15">
    <location>
        <position position="897"/>
    </location>
    <ligand>
        <name>ATP</name>
        <dbReference type="ChEBI" id="CHEBI:30616"/>
    </ligand>
</feature>
<feature type="transmembrane region" description="Helical" evidence="17">
    <location>
        <begin position="1097"/>
        <end position="1118"/>
    </location>
</feature>
<evidence type="ECO:0000256" key="4">
    <source>
        <dbReference type="ARBA" id="ARBA00022692"/>
    </source>
</evidence>
<feature type="domain" description="P-type ATPase A" evidence="19">
    <location>
        <begin position="211"/>
        <end position="277"/>
    </location>
</feature>
<dbReference type="Gene3D" id="2.70.150.10">
    <property type="entry name" value="Calcium-transporting ATPase, cytoplasmic transduction domain A"/>
    <property type="match status" value="1"/>
</dbReference>
<comment type="catalytic activity">
    <reaction evidence="12 17">
        <text>ATP + H2O + phospholipidSide 1 = ADP + phosphate + phospholipidSide 2.</text>
        <dbReference type="EC" id="7.6.2.1"/>
    </reaction>
</comment>
<feature type="transmembrane region" description="Helical" evidence="17">
    <location>
        <begin position="1125"/>
        <end position="1147"/>
    </location>
</feature>
<dbReference type="Gene3D" id="3.40.50.1000">
    <property type="entry name" value="HAD superfamily/HAD-like"/>
    <property type="match status" value="1"/>
</dbReference>
<dbReference type="Proteomes" id="UP001211907">
    <property type="component" value="Unassembled WGS sequence"/>
</dbReference>
<feature type="binding site" evidence="15">
    <location>
        <position position="618"/>
    </location>
    <ligand>
        <name>ATP</name>
        <dbReference type="ChEBI" id="CHEBI:30616"/>
    </ligand>
</feature>
<protein>
    <recommendedName>
        <fullName evidence="17">Phospholipid-transporting ATPase</fullName>
        <ecNumber evidence="17">7.6.2.1</ecNumber>
    </recommendedName>
</protein>
<dbReference type="InterPro" id="IPR008250">
    <property type="entry name" value="ATPase_P-typ_transduc_dom_A_sf"/>
</dbReference>
<dbReference type="InterPro" id="IPR059000">
    <property type="entry name" value="ATPase_P-type_domA"/>
</dbReference>
<feature type="transmembrane region" description="Helical" evidence="17">
    <location>
        <begin position="181"/>
        <end position="197"/>
    </location>
</feature>
<feature type="transmembrane region" description="Helical" evidence="17">
    <location>
        <begin position="405"/>
        <end position="423"/>
    </location>
</feature>
<evidence type="ECO:0000256" key="17">
    <source>
        <dbReference type="RuleBase" id="RU362033"/>
    </source>
</evidence>
<dbReference type="SFLD" id="SFLDG00002">
    <property type="entry name" value="C1.7:_P-type_atpase_like"/>
    <property type="match status" value="1"/>
</dbReference>
<dbReference type="PANTHER" id="PTHR24092">
    <property type="entry name" value="PROBABLE PHOSPHOLIPID-TRANSPORTING ATPASE"/>
    <property type="match status" value="1"/>
</dbReference>
<feature type="binding site" evidence="15">
    <location>
        <position position="926"/>
    </location>
    <ligand>
        <name>ATP</name>
        <dbReference type="ChEBI" id="CHEBI:30616"/>
    </ligand>
</feature>
<feature type="binding site" evidence="16">
    <location>
        <position position="539"/>
    </location>
    <ligand>
        <name>Mg(2+)</name>
        <dbReference type="ChEBI" id="CHEBI:18420"/>
    </ligand>
</feature>
<keyword evidence="5 16" id="KW-0479">Metal-binding</keyword>
<dbReference type="Pfam" id="PF13246">
    <property type="entry name" value="Cation_ATPase"/>
    <property type="match status" value="1"/>
</dbReference>
<evidence type="ECO:0000313" key="22">
    <source>
        <dbReference type="Proteomes" id="UP001211907"/>
    </source>
</evidence>
<dbReference type="Pfam" id="PF00122">
    <property type="entry name" value="E1-E2_ATPase"/>
    <property type="match status" value="1"/>
</dbReference>
<comment type="cofactor">
    <cofactor evidence="16">
        <name>Mg(2+)</name>
        <dbReference type="ChEBI" id="CHEBI:18420"/>
    </cofactor>
</comment>
<dbReference type="EMBL" id="JADGJH010000406">
    <property type="protein sequence ID" value="KAJ3129879.1"/>
    <property type="molecule type" value="Genomic_DNA"/>
</dbReference>
<evidence type="ECO:0000256" key="11">
    <source>
        <dbReference type="ARBA" id="ARBA00023136"/>
    </source>
</evidence>
<organism evidence="21 22">
    <name type="scientific">Physocladia obscura</name>
    <dbReference type="NCBI Taxonomy" id="109957"/>
    <lineage>
        <taxon>Eukaryota</taxon>
        <taxon>Fungi</taxon>
        <taxon>Fungi incertae sedis</taxon>
        <taxon>Chytridiomycota</taxon>
        <taxon>Chytridiomycota incertae sedis</taxon>
        <taxon>Chytridiomycetes</taxon>
        <taxon>Chytridiales</taxon>
        <taxon>Chytriomycetaceae</taxon>
        <taxon>Physocladia</taxon>
    </lineage>
</organism>
<evidence type="ECO:0000256" key="6">
    <source>
        <dbReference type="ARBA" id="ARBA00022741"/>
    </source>
</evidence>
<feature type="binding site" evidence="15">
    <location>
        <position position="807"/>
    </location>
    <ligand>
        <name>ATP</name>
        <dbReference type="ChEBI" id="CHEBI:30616"/>
    </ligand>
</feature>
<feature type="transmembrane region" description="Helical" evidence="17">
    <location>
        <begin position="1167"/>
        <end position="1186"/>
    </location>
</feature>
<keyword evidence="4 17" id="KW-0812">Transmembrane</keyword>
<comment type="similarity">
    <text evidence="3 17">Belongs to the cation transport ATPase (P-type) (TC 3.A.3) family. Type IV subfamily.</text>
</comment>
<dbReference type="EC" id="7.6.2.1" evidence="17"/>
<feature type="transmembrane region" description="Helical" evidence="17">
    <location>
        <begin position="980"/>
        <end position="1001"/>
    </location>
</feature>
<evidence type="ECO:0000259" key="20">
    <source>
        <dbReference type="Pfam" id="PF16212"/>
    </source>
</evidence>
<evidence type="ECO:0000256" key="9">
    <source>
        <dbReference type="ARBA" id="ARBA00022967"/>
    </source>
</evidence>
<comment type="subcellular location">
    <subcellularLocation>
        <location evidence="2">Endomembrane system</location>
    </subcellularLocation>
    <subcellularLocation>
        <location evidence="1 17">Membrane</location>
        <topology evidence="1 17">Multi-pass membrane protein</topology>
    </subcellularLocation>
</comment>
<dbReference type="SUPFAM" id="SSF81653">
    <property type="entry name" value="Calcium ATPase, transduction domain A"/>
    <property type="match status" value="1"/>
</dbReference>
<feature type="region of interest" description="Disordered" evidence="18">
    <location>
        <begin position="48"/>
        <end position="83"/>
    </location>
</feature>
<comment type="catalytic activity">
    <reaction evidence="13">
        <text>a 1,2-diacyl-sn-glycero-3-phosphoethanolamine(out) + ATP + H2O = a 1,2-diacyl-sn-glycero-3-phosphoethanolamine(in) + ADP + phosphate + H(+)</text>
        <dbReference type="Rhea" id="RHEA:66132"/>
        <dbReference type="ChEBI" id="CHEBI:15377"/>
        <dbReference type="ChEBI" id="CHEBI:15378"/>
        <dbReference type="ChEBI" id="CHEBI:30616"/>
        <dbReference type="ChEBI" id="CHEBI:43474"/>
        <dbReference type="ChEBI" id="CHEBI:64612"/>
        <dbReference type="ChEBI" id="CHEBI:456216"/>
    </reaction>
    <physiologicalReaction direction="left-to-right" evidence="13">
        <dbReference type="Rhea" id="RHEA:66133"/>
    </physiologicalReaction>
</comment>
<dbReference type="Pfam" id="PF16212">
    <property type="entry name" value="PhoLip_ATPase_C"/>
    <property type="match status" value="1"/>
</dbReference>
<feature type="transmembrane region" description="Helical" evidence="17">
    <location>
        <begin position="460"/>
        <end position="481"/>
    </location>
</feature>
<evidence type="ECO:0000259" key="19">
    <source>
        <dbReference type="Pfam" id="PF00122"/>
    </source>
</evidence>
<dbReference type="AlphaFoldDB" id="A0AAD5XJR1"/>
<evidence type="ECO:0000256" key="8">
    <source>
        <dbReference type="ARBA" id="ARBA00022842"/>
    </source>
</evidence>
<evidence type="ECO:0000256" key="16">
    <source>
        <dbReference type="PIRSR" id="PIRSR606539-3"/>
    </source>
</evidence>
<dbReference type="SFLD" id="SFLDF00027">
    <property type="entry name" value="p-type_atpase"/>
    <property type="match status" value="1"/>
</dbReference>
<dbReference type="InterPro" id="IPR018303">
    <property type="entry name" value="ATPase_P-typ_P_site"/>
</dbReference>
<dbReference type="NCBIfam" id="TIGR01652">
    <property type="entry name" value="ATPase-Plipid"/>
    <property type="match status" value="1"/>
</dbReference>
<reference evidence="21" key="1">
    <citation type="submission" date="2020-05" db="EMBL/GenBank/DDBJ databases">
        <title>Phylogenomic resolution of chytrid fungi.</title>
        <authorList>
            <person name="Stajich J.E."/>
            <person name="Amses K."/>
            <person name="Simmons R."/>
            <person name="Seto K."/>
            <person name="Myers J."/>
            <person name="Bonds A."/>
            <person name="Quandt C.A."/>
            <person name="Barry K."/>
            <person name="Liu P."/>
            <person name="Grigoriev I."/>
            <person name="Longcore J.E."/>
            <person name="James T.Y."/>
        </authorList>
    </citation>
    <scope>NUCLEOTIDE SEQUENCE</scope>
    <source>
        <strain evidence="21">JEL0513</strain>
    </source>
</reference>
<feature type="transmembrane region" description="Helical" evidence="17">
    <location>
        <begin position="1054"/>
        <end position="1085"/>
    </location>
</feature>
<feature type="binding site" evidence="15">
    <location>
        <position position="808"/>
    </location>
    <ligand>
        <name>ATP</name>
        <dbReference type="ChEBI" id="CHEBI:30616"/>
    </ligand>
</feature>
<dbReference type="InterPro" id="IPR032630">
    <property type="entry name" value="P_typ_ATPase_c"/>
</dbReference>
<feature type="binding site" evidence="16">
    <location>
        <position position="923"/>
    </location>
    <ligand>
        <name>Mg(2+)</name>
        <dbReference type="ChEBI" id="CHEBI:18420"/>
    </ligand>
</feature>
<feature type="binding site" evidence="15">
    <location>
        <position position="726"/>
    </location>
    <ligand>
        <name>ATP</name>
        <dbReference type="ChEBI" id="CHEBI:30616"/>
    </ligand>
</feature>
<comment type="caution">
    <text evidence="21">The sequence shown here is derived from an EMBL/GenBank/DDBJ whole genome shotgun (WGS) entry which is preliminary data.</text>
</comment>
<dbReference type="InterPro" id="IPR036412">
    <property type="entry name" value="HAD-like_sf"/>
</dbReference>
<dbReference type="PRINTS" id="PR00119">
    <property type="entry name" value="CATATPASE"/>
</dbReference>
<feature type="transmembrane region" description="Helical" evidence="17">
    <location>
        <begin position="1013"/>
        <end position="1033"/>
    </location>
</feature>
<keyword evidence="8 16" id="KW-0460">Magnesium</keyword>
<feature type="binding site" evidence="15">
    <location>
        <position position="664"/>
    </location>
    <ligand>
        <name>ATP</name>
        <dbReference type="ChEBI" id="CHEBI:30616"/>
    </ligand>
</feature>
<dbReference type="Gene3D" id="3.40.1110.10">
    <property type="entry name" value="Calcium-transporting ATPase, cytoplasmic domain N"/>
    <property type="match status" value="1"/>
</dbReference>
<feature type="binding site" evidence="15">
    <location>
        <position position="537"/>
    </location>
    <ligand>
        <name>ATP</name>
        <dbReference type="ChEBI" id="CHEBI:30616"/>
    </ligand>
</feature>
<feature type="binding site" evidence="15">
    <location>
        <position position="688"/>
    </location>
    <ligand>
        <name>ATP</name>
        <dbReference type="ChEBI" id="CHEBI:30616"/>
    </ligand>
</feature>
<feature type="binding site" evidence="15">
    <location>
        <position position="927"/>
    </location>
    <ligand>
        <name>ATP</name>
        <dbReference type="ChEBI" id="CHEBI:30616"/>
    </ligand>
</feature>
<feature type="transmembrane region" description="Helical" evidence="17">
    <location>
        <begin position="156"/>
        <end position="175"/>
    </location>
</feature>
<dbReference type="PROSITE" id="PS00154">
    <property type="entry name" value="ATPASE_E1_E2"/>
    <property type="match status" value="1"/>
</dbReference>
<dbReference type="FunFam" id="3.40.50.1000:FF:000203">
    <property type="entry name" value="Phospholipid-transporting ATPase"/>
    <property type="match status" value="1"/>
</dbReference>
<keyword evidence="11 17" id="KW-0472">Membrane</keyword>
<evidence type="ECO:0000256" key="3">
    <source>
        <dbReference type="ARBA" id="ARBA00008109"/>
    </source>
</evidence>
<dbReference type="SFLD" id="SFLDS00003">
    <property type="entry name" value="Haloacid_Dehalogenase"/>
    <property type="match status" value="1"/>
</dbReference>
<dbReference type="GO" id="GO:0000287">
    <property type="term" value="F:magnesium ion binding"/>
    <property type="evidence" value="ECO:0007669"/>
    <property type="project" value="UniProtKB-UniRule"/>
</dbReference>
<evidence type="ECO:0000256" key="15">
    <source>
        <dbReference type="PIRSR" id="PIRSR606539-2"/>
    </source>
</evidence>
<dbReference type="InterPro" id="IPR006539">
    <property type="entry name" value="P-type_ATPase_IV"/>
</dbReference>
<dbReference type="InterPro" id="IPR044492">
    <property type="entry name" value="P_typ_ATPase_HD_dom"/>
</dbReference>
<dbReference type="GO" id="GO:0045332">
    <property type="term" value="P:phospholipid translocation"/>
    <property type="evidence" value="ECO:0007669"/>
    <property type="project" value="TreeGrafter"/>
</dbReference>
<proteinExistence type="inferred from homology"/>
<evidence type="ECO:0000256" key="1">
    <source>
        <dbReference type="ARBA" id="ARBA00004141"/>
    </source>
</evidence>